<dbReference type="GO" id="GO:0016324">
    <property type="term" value="C:apical plasma membrane"/>
    <property type="evidence" value="ECO:0007669"/>
    <property type="project" value="TreeGrafter"/>
</dbReference>
<keyword evidence="3" id="KW-0677">Repeat</keyword>
<dbReference type="InterPro" id="IPR002172">
    <property type="entry name" value="LDrepeatLR_classA_rpt"/>
</dbReference>
<dbReference type="GO" id="GO:0042562">
    <property type="term" value="F:hormone binding"/>
    <property type="evidence" value="ECO:0007669"/>
    <property type="project" value="TreeGrafter"/>
</dbReference>
<dbReference type="Ensembl" id="ENSSPAT00000001566.1">
    <property type="protein sequence ID" value="ENSSPAP00000001536.1"/>
    <property type="gene ID" value="ENSSPAG00000001182.1"/>
</dbReference>
<reference evidence="10" key="1">
    <citation type="submission" date="2023-09" db="UniProtKB">
        <authorList>
            <consortium name="Ensembl"/>
        </authorList>
    </citation>
    <scope>IDENTIFICATION</scope>
</reference>
<dbReference type="InterPro" id="IPR036055">
    <property type="entry name" value="LDL_receptor-like_sf"/>
</dbReference>
<keyword evidence="8" id="KW-0325">Glycoprotein</keyword>
<evidence type="ECO:0000256" key="8">
    <source>
        <dbReference type="ARBA" id="ARBA00023180"/>
    </source>
</evidence>
<evidence type="ECO:0000313" key="10">
    <source>
        <dbReference type="Ensembl" id="ENSSPAP00000001536.1"/>
    </source>
</evidence>
<dbReference type="Gene3D" id="4.10.400.10">
    <property type="entry name" value="Low-density Lipoprotein Receptor"/>
    <property type="match status" value="2"/>
</dbReference>
<dbReference type="PANTHER" id="PTHR22722">
    <property type="entry name" value="LOW-DENSITY LIPOPROTEIN RECEPTOR-RELATED PROTEIN 2-RELATED"/>
    <property type="match status" value="1"/>
</dbReference>
<evidence type="ECO:0000256" key="3">
    <source>
        <dbReference type="ARBA" id="ARBA00022737"/>
    </source>
</evidence>
<dbReference type="GO" id="GO:0006898">
    <property type="term" value="P:receptor-mediated endocytosis"/>
    <property type="evidence" value="ECO:0007669"/>
    <property type="project" value="TreeGrafter"/>
</dbReference>
<evidence type="ECO:0000256" key="2">
    <source>
        <dbReference type="ARBA" id="ARBA00022692"/>
    </source>
</evidence>
<evidence type="ECO:0000256" key="4">
    <source>
        <dbReference type="ARBA" id="ARBA00022989"/>
    </source>
</evidence>
<dbReference type="PROSITE" id="PS01209">
    <property type="entry name" value="LDLRA_1"/>
    <property type="match status" value="1"/>
</dbReference>
<evidence type="ECO:0000256" key="5">
    <source>
        <dbReference type="ARBA" id="ARBA00023136"/>
    </source>
</evidence>
<keyword evidence="6 9" id="KW-1015">Disulfide bond</keyword>
<dbReference type="AlphaFoldDB" id="A0A3B4Z2U9"/>
<dbReference type="CDD" id="cd00112">
    <property type="entry name" value="LDLa"/>
    <property type="match status" value="3"/>
</dbReference>
<organism evidence="10">
    <name type="scientific">Stegastes partitus</name>
    <name type="common">bicolor damselfish</name>
    <dbReference type="NCBI Taxonomy" id="144197"/>
    <lineage>
        <taxon>Eukaryota</taxon>
        <taxon>Metazoa</taxon>
        <taxon>Chordata</taxon>
        <taxon>Craniata</taxon>
        <taxon>Vertebrata</taxon>
        <taxon>Euteleostomi</taxon>
        <taxon>Actinopterygii</taxon>
        <taxon>Neopterygii</taxon>
        <taxon>Teleostei</taxon>
        <taxon>Neoteleostei</taxon>
        <taxon>Acanthomorphata</taxon>
        <taxon>Ovalentaria</taxon>
        <taxon>Pomacentridae</taxon>
        <taxon>Stegastes</taxon>
    </lineage>
</organism>
<dbReference type="InterPro" id="IPR023415">
    <property type="entry name" value="LDLR_class-A_CS"/>
</dbReference>
<dbReference type="InterPro" id="IPR051221">
    <property type="entry name" value="LDLR-related"/>
</dbReference>
<dbReference type="PROSITE" id="PS50068">
    <property type="entry name" value="LDLRA_2"/>
    <property type="match status" value="2"/>
</dbReference>
<dbReference type="SUPFAM" id="SSF57424">
    <property type="entry name" value="LDL receptor-like module"/>
    <property type="match status" value="3"/>
</dbReference>
<comment type="caution">
    <text evidence="9">Lacks conserved residue(s) required for the propagation of feature annotation.</text>
</comment>
<evidence type="ECO:0000256" key="7">
    <source>
        <dbReference type="ARBA" id="ARBA00023170"/>
    </source>
</evidence>
<keyword evidence="2" id="KW-0812">Transmembrane</keyword>
<keyword evidence="5" id="KW-0472">Membrane</keyword>
<accession>A0A3B4Z2U9</accession>
<dbReference type="GO" id="GO:0043235">
    <property type="term" value="C:receptor complex"/>
    <property type="evidence" value="ECO:0007669"/>
    <property type="project" value="TreeGrafter"/>
</dbReference>
<sequence length="188" mass="21620">MNPVHLRSHPVEVLHFCVRIHLYALKQHRYVMETWTVLVEPTRTVWKTVLTRVSSYELIRLSCYVGFVLCFINLIPSSVADFLCKDRRSCISRNLVCDGRPHCHDGSDEVDCPTPPATQANILKCRQGAKCDGYVDCSDRSDEVDCQRPPRCPTQLRCPHSHECLQKEWLCDGEEDCKDGSDEKVRKQ</sequence>
<feature type="disulfide bond" evidence="9">
    <location>
        <begin position="97"/>
        <end position="112"/>
    </location>
</feature>
<dbReference type="SMART" id="SM00192">
    <property type="entry name" value="LDLa"/>
    <property type="match status" value="3"/>
</dbReference>
<name>A0A3B4Z2U9_9TELE</name>
<keyword evidence="7" id="KW-0675">Receptor</keyword>
<feature type="disulfide bond" evidence="9">
    <location>
        <begin position="152"/>
        <end position="164"/>
    </location>
</feature>
<proteinExistence type="predicted"/>
<evidence type="ECO:0000256" key="6">
    <source>
        <dbReference type="ARBA" id="ARBA00023157"/>
    </source>
</evidence>
<dbReference type="STRING" id="144197.ENSSPAP00000001536"/>
<dbReference type="GeneTree" id="ENSGT00940000164512"/>
<evidence type="ECO:0000256" key="1">
    <source>
        <dbReference type="ARBA" id="ARBA00004167"/>
    </source>
</evidence>
<evidence type="ECO:0000256" key="9">
    <source>
        <dbReference type="PROSITE-ProRule" id="PRU00124"/>
    </source>
</evidence>
<dbReference type="PANTHER" id="PTHR22722:SF14">
    <property type="entry name" value="MEGALIN, ISOFORM A"/>
    <property type="match status" value="1"/>
</dbReference>
<dbReference type="PRINTS" id="PR00261">
    <property type="entry name" value="LDLRECEPTOR"/>
</dbReference>
<protein>
    <submittedName>
        <fullName evidence="10">Uncharacterized protein</fullName>
    </submittedName>
</protein>
<comment type="subcellular location">
    <subcellularLocation>
        <location evidence="1">Membrane</location>
        <topology evidence="1">Single-pass membrane protein</topology>
    </subcellularLocation>
</comment>
<dbReference type="Pfam" id="PF00057">
    <property type="entry name" value="Ldl_recept_a"/>
    <property type="match status" value="2"/>
</dbReference>
<keyword evidence="4" id="KW-1133">Transmembrane helix</keyword>